<dbReference type="GO" id="GO:0006886">
    <property type="term" value="P:intracellular protein transport"/>
    <property type="evidence" value="ECO:0007669"/>
    <property type="project" value="InterPro"/>
</dbReference>
<organism evidence="6 7">
    <name type="scientific">Odynerus spinipes</name>
    <dbReference type="NCBI Taxonomy" id="1348599"/>
    <lineage>
        <taxon>Eukaryota</taxon>
        <taxon>Metazoa</taxon>
        <taxon>Ecdysozoa</taxon>
        <taxon>Arthropoda</taxon>
        <taxon>Hexapoda</taxon>
        <taxon>Insecta</taxon>
        <taxon>Pterygota</taxon>
        <taxon>Neoptera</taxon>
        <taxon>Endopterygota</taxon>
        <taxon>Hymenoptera</taxon>
        <taxon>Apocrita</taxon>
        <taxon>Aculeata</taxon>
        <taxon>Vespoidea</taxon>
        <taxon>Vespidae</taxon>
        <taxon>Eumeninae</taxon>
        <taxon>Odynerus</taxon>
    </lineage>
</organism>
<dbReference type="PANTHER" id="PTHR12811:SF0">
    <property type="entry name" value="VACUOLAR PROTEIN SORTING-ASSOCIATED PROTEIN 16 HOMOLOG"/>
    <property type="match status" value="1"/>
</dbReference>
<proteinExistence type="inferred from homology"/>
<comment type="caution">
    <text evidence="6">The sequence shown here is derived from an EMBL/GenBank/DDBJ whole genome shotgun (WGS) entry which is preliminary data.</text>
</comment>
<comment type="subcellular location">
    <subcellularLocation>
        <location evidence="3">Late endosome membrane</location>
        <topology evidence="3">Peripheral membrane protein</topology>
        <orientation evidence="3">Cytoplasmic side</orientation>
    </subcellularLocation>
    <subcellularLocation>
        <location evidence="3">Lysosome membrane</location>
        <topology evidence="3">Peripheral membrane protein</topology>
        <orientation evidence="3">Cytoplasmic side</orientation>
    </subcellularLocation>
    <text evidence="3">Cytoplasmic, peripheral membrane protein associated with late endosomes/lysosomes.</text>
</comment>
<feature type="domain" description="Vps16 N-terminal" evidence="5">
    <location>
        <begin position="95"/>
        <end position="505"/>
    </location>
</feature>
<gene>
    <name evidence="6" type="ORF">KPH14_010722</name>
</gene>
<dbReference type="InterPro" id="IPR038132">
    <property type="entry name" value="Vps16_C_sf"/>
</dbReference>
<dbReference type="Pfam" id="PF04841">
    <property type="entry name" value="Vps16_N"/>
    <property type="match status" value="1"/>
</dbReference>
<dbReference type="SUPFAM" id="SSF50978">
    <property type="entry name" value="WD40 repeat-like"/>
    <property type="match status" value="1"/>
</dbReference>
<evidence type="ECO:0000256" key="2">
    <source>
        <dbReference type="ARBA" id="ARBA00017947"/>
    </source>
</evidence>
<keyword evidence="3" id="KW-0653">Protein transport</keyword>
<dbReference type="GO" id="GO:0031902">
    <property type="term" value="C:late endosome membrane"/>
    <property type="evidence" value="ECO:0007669"/>
    <property type="project" value="UniProtKB-SubCell"/>
</dbReference>
<dbReference type="AlphaFoldDB" id="A0AAD9RUZ6"/>
<accession>A0AAD9RUZ6</accession>
<dbReference type="GO" id="GO:0030897">
    <property type="term" value="C:HOPS complex"/>
    <property type="evidence" value="ECO:0007669"/>
    <property type="project" value="UniProtKB-UniRule"/>
</dbReference>
<feature type="domain" description="Vps16 C-terminal" evidence="4">
    <location>
        <begin position="603"/>
        <end position="914"/>
    </location>
</feature>
<dbReference type="Gene3D" id="2.130.10.10">
    <property type="entry name" value="YVTN repeat-like/Quinoprotein amine dehydrogenase"/>
    <property type="match status" value="1"/>
</dbReference>
<dbReference type="PIRSF" id="PIRSF007949">
    <property type="entry name" value="VPS16"/>
    <property type="match status" value="1"/>
</dbReference>
<dbReference type="PANTHER" id="PTHR12811">
    <property type="entry name" value="VACUOLAR PROTEIN SORTING VPS16"/>
    <property type="match status" value="1"/>
</dbReference>
<dbReference type="GO" id="GO:0033263">
    <property type="term" value="C:CORVET complex"/>
    <property type="evidence" value="ECO:0007669"/>
    <property type="project" value="UniProtKB-UniRule"/>
</dbReference>
<dbReference type="InterPro" id="IPR016534">
    <property type="entry name" value="VPS16"/>
</dbReference>
<keyword evidence="3" id="KW-0472">Membrane</keyword>
<dbReference type="GO" id="GO:0042144">
    <property type="term" value="P:vacuole fusion, non-autophagic"/>
    <property type="evidence" value="ECO:0007669"/>
    <property type="project" value="TreeGrafter"/>
</dbReference>
<reference evidence="6" key="2">
    <citation type="journal article" date="2023" name="Commun. Biol.">
        <title>Intrasexual cuticular hydrocarbon dimorphism in a wasp sheds light on hydrocarbon biosynthesis genes in Hymenoptera.</title>
        <authorList>
            <person name="Moris V.C."/>
            <person name="Podsiadlowski L."/>
            <person name="Martin S."/>
            <person name="Oeyen J.P."/>
            <person name="Donath A."/>
            <person name="Petersen M."/>
            <person name="Wilbrandt J."/>
            <person name="Misof B."/>
            <person name="Liedtke D."/>
            <person name="Thamm M."/>
            <person name="Scheiner R."/>
            <person name="Schmitt T."/>
            <person name="Niehuis O."/>
        </authorList>
    </citation>
    <scope>NUCLEOTIDE SEQUENCE</scope>
    <source>
        <strain evidence="6">GBR_01_08_01A</strain>
    </source>
</reference>
<name>A0AAD9RUZ6_9HYME</name>
<dbReference type="InterPro" id="IPR006926">
    <property type="entry name" value="Vps16_N"/>
</dbReference>
<keyword evidence="3" id="KW-0458">Lysosome</keyword>
<dbReference type="Gene3D" id="1.10.150.780">
    <property type="entry name" value="Vps16, C-terminal region"/>
    <property type="match status" value="1"/>
</dbReference>
<keyword evidence="3" id="KW-0967">Endosome</keyword>
<keyword evidence="3" id="KW-0813">Transport</keyword>
<protein>
    <recommendedName>
        <fullName evidence="2 3">Vacuolar protein sorting-associated protein 16 homolog</fullName>
    </recommendedName>
</protein>
<sequence length="922" mass="105616">MFRMKVKIVSRVRTCSINSTIPKCTYVNYPYAQIGYTLDLNHRTIKEFDSKHYYNYSVVKKDIELLIAQRTINNPRNVLDCVESRLFRKMSAMLTADWFPLGRDIYFRKFELYPLSFQNEISNTNLIAAAPYGGSIAITRHPKKLVKVQGTNKPVILIYTSAGKLTAKLQWSSGQLVLLGWSQQEQLLCVQDDGMVLIYDMFGTYQHTFGMGNEAKDTKVIDAKFFTTPGSTGVAVLTSTNRIFLVNNTSEPKIRQISDIPRLGGPIDCWYIVHYERETQVILSNRDGIFIMHQSYQHTSSIPFSNLFNNKINSVCAIAVSGNNRHIALYADTGHLYIGSIDFKEKYCECATHMTEPLSCIAWCGTEAVVCSWNSTVMVVGRSAETIVYTYDGPVYLITEIDGVRVLSNSSHEMLQKVPNVVQKIFRINSTDPASYLLEASKQFQKKSHKADSYIDLVKDKLDTAITACIDGASHEFDFETQKLLIRAAKFGKGFSRTMNPDYYVSMCRTLRVLNAVRHPSIGIPLTYTQFNILTSQVLLDRLVARRHYYLSIQIARHLQLPEIDGESRILAHWACYKVKQTRLDKEQIAEEIADKLGYAPGVSYSEIAKRAADCGRKQLAIKLIDYEPRAHLQVPLLLTLGEERAALHKAVESGNTDLVYTVILHLRENMTLGDFQMSIMHCPLAMALYIKYCQNHNRETLRDIYNQYDDFHSQAIWFITESYQRKNALSRDALLQSAQENFKLARNDTNAALTEEQIKLLRYQRSLEETLHETVVGKPLHDTIKILLLQNELKLADKLKSEYRVPERRYWWLRIQCLAERGLWNDLEKLSKSKKSPIGYEPFIDQCLKYNQEQEGKKYLPRVKDELKVKYLVKLRMLNEAAQTAAEQKDVSALTFVLAQCGPSEKQLIDKINMLITSFKN</sequence>
<dbReference type="GO" id="GO:0016197">
    <property type="term" value="P:endosomal transport"/>
    <property type="evidence" value="ECO:0007669"/>
    <property type="project" value="TreeGrafter"/>
</dbReference>
<evidence type="ECO:0000256" key="1">
    <source>
        <dbReference type="ARBA" id="ARBA00009250"/>
    </source>
</evidence>
<dbReference type="InterPro" id="IPR036322">
    <property type="entry name" value="WD40_repeat_dom_sf"/>
</dbReference>
<evidence type="ECO:0000313" key="6">
    <source>
        <dbReference type="EMBL" id="KAK2586447.1"/>
    </source>
</evidence>
<evidence type="ECO:0000256" key="3">
    <source>
        <dbReference type="PIRNR" id="PIRNR007949"/>
    </source>
</evidence>
<evidence type="ECO:0000259" key="5">
    <source>
        <dbReference type="Pfam" id="PF04841"/>
    </source>
</evidence>
<keyword evidence="7" id="KW-1185">Reference proteome</keyword>
<dbReference type="InterPro" id="IPR015943">
    <property type="entry name" value="WD40/YVTN_repeat-like_dom_sf"/>
</dbReference>
<comment type="similarity">
    <text evidence="1 3">Belongs to the VPS16 family.</text>
</comment>
<dbReference type="Proteomes" id="UP001258017">
    <property type="component" value="Unassembled WGS sequence"/>
</dbReference>
<dbReference type="GO" id="GO:0005765">
    <property type="term" value="C:lysosomal membrane"/>
    <property type="evidence" value="ECO:0007669"/>
    <property type="project" value="UniProtKB-SubCell"/>
</dbReference>
<comment type="function">
    <text evidence="3">Plays a role in vesicle-mediated protein trafficking to lysosomal compartments including the endocytic membrane transport and autophagic pathways. Believed to act as a core component of the putative HOPS and CORVET endosomal tethering complexes.</text>
</comment>
<evidence type="ECO:0000313" key="7">
    <source>
        <dbReference type="Proteomes" id="UP001258017"/>
    </source>
</evidence>
<dbReference type="GO" id="GO:0003779">
    <property type="term" value="F:actin binding"/>
    <property type="evidence" value="ECO:0007669"/>
    <property type="project" value="TreeGrafter"/>
</dbReference>
<dbReference type="Pfam" id="PF04840">
    <property type="entry name" value="Vps16_C"/>
    <property type="match status" value="1"/>
</dbReference>
<dbReference type="EMBL" id="JAIFRP010000013">
    <property type="protein sequence ID" value="KAK2586447.1"/>
    <property type="molecule type" value="Genomic_DNA"/>
</dbReference>
<dbReference type="InterPro" id="IPR006925">
    <property type="entry name" value="Vps16_C"/>
</dbReference>
<reference evidence="6" key="1">
    <citation type="submission" date="2021-08" db="EMBL/GenBank/DDBJ databases">
        <authorList>
            <person name="Misof B."/>
            <person name="Oliver O."/>
            <person name="Podsiadlowski L."/>
            <person name="Donath A."/>
            <person name="Peters R."/>
            <person name="Mayer C."/>
            <person name="Rust J."/>
            <person name="Gunkel S."/>
            <person name="Lesny P."/>
            <person name="Martin S."/>
            <person name="Oeyen J.P."/>
            <person name="Petersen M."/>
            <person name="Panagiotis P."/>
            <person name="Wilbrandt J."/>
            <person name="Tanja T."/>
        </authorList>
    </citation>
    <scope>NUCLEOTIDE SEQUENCE</scope>
    <source>
        <strain evidence="6">GBR_01_08_01A</strain>
        <tissue evidence="6">Thorax + abdomen</tissue>
    </source>
</reference>
<evidence type="ECO:0000259" key="4">
    <source>
        <dbReference type="Pfam" id="PF04840"/>
    </source>
</evidence>